<reference evidence="1 2" key="1">
    <citation type="submission" date="2018-08" db="EMBL/GenBank/DDBJ databases">
        <title>A genome reference for cultivated species of the human gut microbiota.</title>
        <authorList>
            <person name="Zou Y."/>
            <person name="Xue W."/>
            <person name="Luo G."/>
        </authorList>
    </citation>
    <scope>NUCLEOTIDE SEQUENCE [LARGE SCALE GENOMIC DNA]</scope>
    <source>
        <strain evidence="1 2">TF10-9AT</strain>
    </source>
</reference>
<evidence type="ECO:0000313" key="2">
    <source>
        <dbReference type="Proteomes" id="UP000260790"/>
    </source>
</evidence>
<evidence type="ECO:0000313" key="1">
    <source>
        <dbReference type="EMBL" id="RGK47290.1"/>
    </source>
</evidence>
<dbReference type="Proteomes" id="UP000260790">
    <property type="component" value="Unassembled WGS sequence"/>
</dbReference>
<dbReference type="AlphaFoldDB" id="A0A8B2Z7Y8"/>
<accession>A0A8B2Z7Y8</accession>
<gene>
    <name evidence="1" type="ORF">DXD09_04470</name>
</gene>
<name>A0A8B2Z7Y8_9LACO</name>
<dbReference type="EMBL" id="QSQR01000003">
    <property type="protein sequence ID" value="RGK47290.1"/>
    <property type="molecule type" value="Genomic_DNA"/>
</dbReference>
<organism evidence="1 2">
    <name type="scientific">Ligilactobacillus ruminis</name>
    <dbReference type="NCBI Taxonomy" id="1623"/>
    <lineage>
        <taxon>Bacteria</taxon>
        <taxon>Bacillati</taxon>
        <taxon>Bacillota</taxon>
        <taxon>Bacilli</taxon>
        <taxon>Lactobacillales</taxon>
        <taxon>Lactobacillaceae</taxon>
        <taxon>Ligilactobacillus</taxon>
    </lineage>
</organism>
<comment type="caution">
    <text evidence="1">The sequence shown here is derived from an EMBL/GenBank/DDBJ whole genome shotgun (WGS) entry which is preliminary data.</text>
</comment>
<proteinExistence type="predicted"/>
<protein>
    <submittedName>
        <fullName evidence="1">Vitamin B12-binding protein</fullName>
    </submittedName>
</protein>
<sequence>MFYGQIPVFVILPVTARIVLRANPCFRRFARNRPSCFTGKSQFSLFCP</sequence>